<feature type="transmembrane region" description="Helical" evidence="1">
    <location>
        <begin position="7"/>
        <end position="28"/>
    </location>
</feature>
<accession>A0ABN8UEB1</accession>
<keyword evidence="1" id="KW-0472">Membrane</keyword>
<evidence type="ECO:0000313" key="2">
    <source>
        <dbReference type="EMBL" id="CAH8248465.1"/>
    </source>
</evidence>
<proteinExistence type="predicted"/>
<dbReference type="Proteomes" id="UP001154322">
    <property type="component" value="Unassembled WGS sequence"/>
</dbReference>
<sequence>MRKATSIFLYVLIGLAAIGGLNVVFGWFNSQPIAPDWTKAQVAAEQFTRLYLTADDQLEQREAEIMRLAPGVTKLMASTKESKQTVSSVRARQPYWDVSDQMVIEVDAWALAQKKGLDPQTKKQVTEWIPRKFLVSVRMAVNEEDPYKGYTVLGWPKVWEQNVGETKLRKMDDQLNTVRESISPLVRAVVPLLYKESQHGIENYLLEGTEPKSFYSKNLEAPAVKEVFVSSLEGGSYFVEVKVSVKDKLLGTQLIDRVSLEVIEKDKKYFVKTFY</sequence>
<keyword evidence="1" id="KW-0812">Transmembrane</keyword>
<reference evidence="2" key="1">
    <citation type="submission" date="2022-06" db="EMBL/GenBank/DDBJ databases">
        <authorList>
            <person name="Dietemann V."/>
            <person name="Ory F."/>
            <person name="Dainat B."/>
            <person name="Oberhansli S."/>
        </authorList>
    </citation>
    <scope>NUCLEOTIDE SEQUENCE</scope>
    <source>
        <strain evidence="2">Ena-SAMPLE-TAB-26-04-2022-14:26:32:270-5432</strain>
    </source>
</reference>
<name>A0ABN8UEB1_9BACL</name>
<keyword evidence="3" id="KW-1185">Reference proteome</keyword>
<organism evidence="2 3">
    <name type="scientific">Paenibacillus melissococcoides</name>
    <dbReference type="NCBI Taxonomy" id="2912268"/>
    <lineage>
        <taxon>Bacteria</taxon>
        <taxon>Bacillati</taxon>
        <taxon>Bacillota</taxon>
        <taxon>Bacilli</taxon>
        <taxon>Bacillales</taxon>
        <taxon>Paenibacillaceae</taxon>
        <taxon>Paenibacillus</taxon>
    </lineage>
</organism>
<dbReference type="Gene3D" id="3.10.450.540">
    <property type="match status" value="1"/>
</dbReference>
<gene>
    <name evidence="2" type="ORF">WJ0W_007133</name>
</gene>
<keyword evidence="1" id="KW-1133">Transmembrane helix</keyword>
<dbReference type="RefSeq" id="WP_261945474.1">
    <property type="nucleotide sequence ID" value="NZ_CALYLO010000010.1"/>
</dbReference>
<evidence type="ECO:0000313" key="3">
    <source>
        <dbReference type="Proteomes" id="UP001154322"/>
    </source>
</evidence>
<dbReference type="EMBL" id="CALYLO010000010">
    <property type="protein sequence ID" value="CAH8248465.1"/>
    <property type="molecule type" value="Genomic_DNA"/>
</dbReference>
<comment type="caution">
    <text evidence="2">The sequence shown here is derived from an EMBL/GenBank/DDBJ whole genome shotgun (WGS) entry which is preliminary data.</text>
</comment>
<protein>
    <submittedName>
        <fullName evidence="2">Conjugal transfer protein</fullName>
    </submittedName>
</protein>
<evidence type="ECO:0000256" key="1">
    <source>
        <dbReference type="SAM" id="Phobius"/>
    </source>
</evidence>